<gene>
    <name evidence="1" type="ORF">H6A60_11475</name>
</gene>
<reference evidence="1 2" key="1">
    <citation type="journal article" date="2021" name="Sci. Rep.">
        <title>The distribution of antibiotic resistance genes in chicken gut microbiota commensals.</title>
        <authorList>
            <person name="Juricova H."/>
            <person name="Matiasovicova J."/>
            <person name="Kubasova T."/>
            <person name="Cejkova D."/>
            <person name="Rychlik I."/>
        </authorList>
    </citation>
    <scope>NUCLEOTIDE SEQUENCE [LARGE SCALE GENOMIC DNA]</scope>
    <source>
        <strain evidence="1 2">An829</strain>
    </source>
</reference>
<sequence>MFASFLGMSKTQVKTFFGVSDARSKRYRSLARKCGFIDKHCEPKYSTLDWRMLSSIFIAIYCRIGGLKVLSSVDLIAEHEAYTAIVRGIEAAPVLKARFWPYLQGNDNFVQLAMEYRQGHLCLDFCDICKCSYVKTYDTSEKAFTGGCSFCEFRDTFVFRIPTGA</sequence>
<comment type="caution">
    <text evidence="1">The sequence shown here is derived from an EMBL/GenBank/DDBJ whole genome shotgun (WGS) entry which is preliminary data.</text>
</comment>
<dbReference type="EMBL" id="JACJJC010000099">
    <property type="protein sequence ID" value="MBM6705085.1"/>
    <property type="molecule type" value="Genomic_DNA"/>
</dbReference>
<organism evidence="1 2">
    <name type="scientific">Sutterella massiliensis</name>
    <dbReference type="NCBI Taxonomy" id="1816689"/>
    <lineage>
        <taxon>Bacteria</taxon>
        <taxon>Pseudomonadati</taxon>
        <taxon>Pseudomonadota</taxon>
        <taxon>Betaproteobacteria</taxon>
        <taxon>Burkholderiales</taxon>
        <taxon>Sutterellaceae</taxon>
        <taxon>Sutterella</taxon>
    </lineage>
</organism>
<dbReference type="Proteomes" id="UP000715095">
    <property type="component" value="Unassembled WGS sequence"/>
</dbReference>
<evidence type="ECO:0000313" key="2">
    <source>
        <dbReference type="Proteomes" id="UP000715095"/>
    </source>
</evidence>
<protein>
    <recommendedName>
        <fullName evidence="3">Transcriptional regulator</fullName>
    </recommendedName>
</protein>
<keyword evidence="2" id="KW-1185">Reference proteome</keyword>
<evidence type="ECO:0008006" key="3">
    <source>
        <dbReference type="Google" id="ProtNLM"/>
    </source>
</evidence>
<dbReference type="SUPFAM" id="SSF160930">
    <property type="entry name" value="FlhC-like"/>
    <property type="match status" value="1"/>
</dbReference>
<accession>A0ABS2DWJ6</accession>
<name>A0ABS2DWJ6_9BURK</name>
<evidence type="ECO:0000313" key="1">
    <source>
        <dbReference type="EMBL" id="MBM6705085.1"/>
    </source>
</evidence>
<proteinExistence type="predicted"/>